<evidence type="ECO:0000313" key="2">
    <source>
        <dbReference type="Proteomes" id="UP000196531"/>
    </source>
</evidence>
<reference evidence="2" key="1">
    <citation type="journal article" date="2017" name="Proc. Natl. Acad. Sci. U.S.A.">
        <title>Simulation of Deepwater Horizon oil plume reveals substrate specialization within a complex community of hydrocarbon-degraders.</title>
        <authorList>
            <person name="Hu P."/>
            <person name="Dubinsky E.A."/>
            <person name="Probst A.J."/>
            <person name="Wang J."/>
            <person name="Sieber C.M.K."/>
            <person name="Tom L.M."/>
            <person name="Gardinali P."/>
            <person name="Banfield J.F."/>
            <person name="Atlas R.M."/>
            <person name="Andersen G.L."/>
        </authorList>
    </citation>
    <scope>NUCLEOTIDE SEQUENCE [LARGE SCALE GENOMIC DNA]</scope>
</reference>
<dbReference type="Proteomes" id="UP000196531">
    <property type="component" value="Unassembled WGS sequence"/>
</dbReference>
<protein>
    <submittedName>
        <fullName evidence="1">Uncharacterized protein</fullName>
    </submittedName>
</protein>
<evidence type="ECO:0000313" key="1">
    <source>
        <dbReference type="EMBL" id="OUR96828.1"/>
    </source>
</evidence>
<name>A0A1Y5F7D9_9BACT</name>
<organism evidence="1 2">
    <name type="scientific">Halobacteriovorax marinus</name>
    <dbReference type="NCBI Taxonomy" id="97084"/>
    <lineage>
        <taxon>Bacteria</taxon>
        <taxon>Pseudomonadati</taxon>
        <taxon>Bdellovibrionota</taxon>
        <taxon>Bacteriovoracia</taxon>
        <taxon>Bacteriovoracales</taxon>
        <taxon>Halobacteriovoraceae</taxon>
        <taxon>Halobacteriovorax</taxon>
    </lineage>
</organism>
<sequence>MNENDFNEALGELVTSENLSAFSVVDRFCNDCGDLTPHHVDESKAHESELRIDSEIEEEQVMVAPISSLECVICRENEENCLDDLY</sequence>
<gene>
    <name evidence="1" type="ORF">A9Q84_10850</name>
</gene>
<proteinExistence type="predicted"/>
<accession>A0A1Y5F7D9</accession>
<comment type="caution">
    <text evidence="1">The sequence shown here is derived from an EMBL/GenBank/DDBJ whole genome shotgun (WGS) entry which is preliminary data.</text>
</comment>
<dbReference type="AlphaFoldDB" id="A0A1Y5F7D9"/>
<dbReference type="EMBL" id="MAAO01000006">
    <property type="protein sequence ID" value="OUR96828.1"/>
    <property type="molecule type" value="Genomic_DNA"/>
</dbReference>